<sequence length="226" mass="25743">MGSCENEIRAIARDLGAGQVFLGTFDSTFPGFIRREKPACAVVNTARRHTGGAHWVAVAWEPVSHTFYMFDPYGFDDQTLKKVFDFSYQTLMKRSALTSTDDRCINVEKSTECVQGPHSAACGLYCCLFVYSFARWPQRALRDSPVMQKLQGVPTRLLQCPAFAPTFHRNQEYLYATLRRLSPYFRNREAAIRERTRVDRLLVDSALDGDRSEIPEKHPGPPRPRS</sequence>
<dbReference type="Proteomes" id="UP000502787">
    <property type="component" value="Segment"/>
</dbReference>
<proteinExistence type="predicted"/>
<evidence type="ECO:0000313" key="2">
    <source>
        <dbReference type="Proteomes" id="UP000502787"/>
    </source>
</evidence>
<keyword evidence="2" id="KW-1185">Reference proteome</keyword>
<organism evidence="1 2">
    <name type="scientific">Guinea pig adenovirus 1</name>
    <dbReference type="NCBI Taxonomy" id="2847100"/>
    <lineage>
        <taxon>Viruses</taxon>
        <taxon>Varidnaviria</taxon>
        <taxon>Bamfordvirae</taxon>
        <taxon>Preplasmiviricota</taxon>
        <taxon>Polisuviricotina</taxon>
        <taxon>Pharingeaviricetes</taxon>
        <taxon>Rowavirales</taxon>
        <taxon>Adenoviridae</taxon>
        <taxon>Mastadenovirus</taxon>
        <taxon>Mastadenovirus caviae</taxon>
        <taxon>Guinea pig mastadenovirus A</taxon>
    </lineage>
</organism>
<keyword evidence="1" id="KW-0378">Hydrolase</keyword>
<reference evidence="1" key="1">
    <citation type="submission" date="2020-01" db="EMBL/GenBank/DDBJ databases">
        <title>Genomic and phylogenetic analysis of two Guinea pig adenovirus strains recovered from archival lung tissue.</title>
        <authorList>
            <person name="Hofmann-Sieber H."/>
            <person name="Gonzalez G."/>
            <person name="Spohn M."/>
            <person name="Dobner T."/>
            <person name="Kajon A.E."/>
        </authorList>
    </citation>
    <scope>NUCLEOTIDE SEQUENCE</scope>
    <source>
        <strain evidence="1">AUS96</strain>
    </source>
</reference>
<keyword evidence="1" id="KW-0645">Protease</keyword>
<protein>
    <submittedName>
        <fullName evidence="1">Protease</fullName>
    </submittedName>
</protein>
<evidence type="ECO:0000313" key="1">
    <source>
        <dbReference type="EMBL" id="QIZ64164.1"/>
    </source>
</evidence>
<dbReference type="EMBL" id="MN986925">
    <property type="protein sequence ID" value="QIZ64164.1"/>
    <property type="molecule type" value="Genomic_DNA"/>
</dbReference>
<name>A0AC61M4S1_9ADEN</name>
<accession>A0AC61M4S1</accession>